<evidence type="ECO:0000313" key="2">
    <source>
        <dbReference type="Proteomes" id="UP000667650"/>
    </source>
</evidence>
<comment type="caution">
    <text evidence="1">The sequence shown here is derived from an EMBL/GenBank/DDBJ whole genome shotgun (WGS) entry which is preliminary data.</text>
</comment>
<reference evidence="1" key="1">
    <citation type="submission" date="2020-01" db="EMBL/GenBank/DDBJ databases">
        <title>Muricauda ochracea sp. nov., isolated from a tidal flat of Garorim bay in Korea.</title>
        <authorList>
            <person name="Kim D."/>
            <person name="Yoo Y."/>
            <person name="Kim J.-J."/>
        </authorList>
    </citation>
    <scope>NUCLEOTIDE SEQUENCE</scope>
    <source>
        <strain evidence="1">JGD-17</strain>
    </source>
</reference>
<sequence>MAHILKNKNLEVYIDFPSDNYNFSRFDWTGKIVKVKFKNVYLSSLERTDGLDEDLFGKGFYNEFGIDSALGFDETVIGGWFHKIGVGVLKKDNAQYLFNEKYEIKPLEFKVIPNSNRILISCKSPKINGYSYFLRKEIELHDSSFSIKYHLENTGEKDIVTDEYNHNFTAINKDLIGPNYLLRFPFQLNQKLFGDAVNPEQKVNVEQNEITFNGIPKDQFFFSNLTGGENVHAAWELINLESKVGISETGDFKTDKVNLWGWRHVISPELFYKISIKPGQSAKWSRNYNIFEVR</sequence>
<dbReference type="Proteomes" id="UP000667650">
    <property type="component" value="Unassembled WGS sequence"/>
</dbReference>
<protein>
    <submittedName>
        <fullName evidence="1">Uncharacterized protein</fullName>
    </submittedName>
</protein>
<evidence type="ECO:0000313" key="1">
    <source>
        <dbReference type="EMBL" id="NAY91107.1"/>
    </source>
</evidence>
<dbReference type="EMBL" id="JAAABI010000001">
    <property type="protein sequence ID" value="NAY91107.1"/>
    <property type="molecule type" value="Genomic_DNA"/>
</dbReference>
<name>A0A964TA71_9FLAO</name>
<dbReference type="AlphaFoldDB" id="A0A964TA71"/>
<accession>A0A964TA71</accession>
<dbReference type="RefSeq" id="WP_166522493.1">
    <property type="nucleotide sequence ID" value="NZ_JAAABI010000001.1"/>
</dbReference>
<gene>
    <name evidence="1" type="ORF">GTQ34_04170</name>
</gene>
<organism evidence="1 2">
    <name type="scientific">Flagellimonas ochracea</name>
    <dbReference type="NCBI Taxonomy" id="2696472"/>
    <lineage>
        <taxon>Bacteria</taxon>
        <taxon>Pseudomonadati</taxon>
        <taxon>Bacteroidota</taxon>
        <taxon>Flavobacteriia</taxon>
        <taxon>Flavobacteriales</taxon>
        <taxon>Flavobacteriaceae</taxon>
        <taxon>Flagellimonas</taxon>
    </lineage>
</organism>
<keyword evidence="2" id="KW-1185">Reference proteome</keyword>
<proteinExistence type="predicted"/>